<dbReference type="Gene3D" id="1.25.40.10">
    <property type="entry name" value="Tetratricopeptide repeat domain"/>
    <property type="match status" value="1"/>
</dbReference>
<dbReference type="AlphaFoldDB" id="D8K6V0"/>
<protein>
    <submittedName>
        <fullName evidence="1">TPR repeat-containing protein</fullName>
    </submittedName>
</protein>
<dbReference type="KEGG" id="nwa:Nwat_1763"/>
<dbReference type="Pfam" id="PF13414">
    <property type="entry name" value="TPR_11"/>
    <property type="match status" value="1"/>
</dbReference>
<dbReference type="EMBL" id="CP002086">
    <property type="protein sequence ID" value="ADJ28627.1"/>
    <property type="molecule type" value="Genomic_DNA"/>
</dbReference>
<organism evidence="1 2">
    <name type="scientific">Nitrosococcus watsoni (strain C-113)</name>
    <dbReference type="NCBI Taxonomy" id="105559"/>
    <lineage>
        <taxon>Bacteria</taxon>
        <taxon>Pseudomonadati</taxon>
        <taxon>Pseudomonadota</taxon>
        <taxon>Gammaproteobacteria</taxon>
        <taxon>Chromatiales</taxon>
        <taxon>Chromatiaceae</taxon>
        <taxon>Nitrosococcus</taxon>
    </lineage>
</organism>
<dbReference type="Proteomes" id="UP000000393">
    <property type="component" value="Chromosome"/>
</dbReference>
<gene>
    <name evidence="1" type="ordered locus">Nwat_1763</name>
</gene>
<name>D8K6V0_NITWC</name>
<dbReference type="OrthoDB" id="8525350at2"/>
<dbReference type="SUPFAM" id="SSF48452">
    <property type="entry name" value="TPR-like"/>
    <property type="match status" value="1"/>
</dbReference>
<dbReference type="HOGENOM" id="CLU_097428_0_0_6"/>
<dbReference type="InterPro" id="IPR011990">
    <property type="entry name" value="TPR-like_helical_dom_sf"/>
</dbReference>
<proteinExistence type="predicted"/>
<keyword evidence="2" id="KW-1185">Reference proteome</keyword>
<evidence type="ECO:0000313" key="2">
    <source>
        <dbReference type="Proteomes" id="UP000000393"/>
    </source>
</evidence>
<reference evidence="1 2" key="1">
    <citation type="submission" date="2010-06" db="EMBL/GenBank/DDBJ databases">
        <title>Complete sequence of chromosome of Nitrosococcus watsoni C-113.</title>
        <authorList>
            <consortium name="US DOE Joint Genome Institute"/>
            <person name="Lucas S."/>
            <person name="Copeland A."/>
            <person name="Lapidus A."/>
            <person name="Cheng J.-F."/>
            <person name="Bruce D."/>
            <person name="Goodwin L."/>
            <person name="Pitluck S."/>
            <person name="Malfatti S.A."/>
            <person name="Chain P.S.G."/>
            <person name="Land M."/>
            <person name="Hauser L."/>
            <person name="Kyrpides N."/>
            <person name="Ivanova N."/>
            <person name="Cambell M.A."/>
            <person name="Heidelberg J.F."/>
            <person name="Klotz M.G."/>
            <person name="Woyke T."/>
        </authorList>
    </citation>
    <scope>NUCLEOTIDE SEQUENCE [LARGE SCALE GENOMIC DNA]</scope>
    <source>
        <strain evidence="1 2">C-113</strain>
    </source>
</reference>
<accession>D8K6V0</accession>
<dbReference type="eggNOG" id="COG0457">
    <property type="taxonomic scope" value="Bacteria"/>
</dbReference>
<evidence type="ECO:0000313" key="1">
    <source>
        <dbReference type="EMBL" id="ADJ28627.1"/>
    </source>
</evidence>
<sequence>MKSLTYRSILVSIGILAILPAIGLGQQRCGELLPETARYHDRQDDYLDPHPAVRRHLKLVNDYHFRLQIRQLKGNPVDIANNLDYTLLHFPNYHEALYTASRFERLQGRKLPQKAEWTWRRSAECYFIRAIRFRPKDGVVRMLYGIHLHKSGELEQALEQYEIGLDLIPDSSELNYNLGLLYFELKKYQLAKKYAATAYELGYPLPGLKTLLEKEGYWP</sequence>